<sequence>MSSVQDPNKTEDQSKNNSTEYEFDGETYVYVDKTSNVKYKFDQDKNQWIPQDQNEAGKDDEKKDEASGPAVAAPGGVYGFENDTHTYTDPNDGSVYIWDREKSAWFPKVDEDFMARYQMSYGFINPNDMVASQEKPEKPDQAQQKQTKEQKKAEAKRKAQEPPTWFEVDEAHNTAIYVTGLPLDVTLEEITTLFGKCGLIARDEKGKNKIKLYRDCVGELKGDALCTYIKIKRCKSNGIDRILYIIYTYNELKLENSISGNV</sequence>
<feature type="region of interest" description="Disordered" evidence="1">
    <location>
        <begin position="129"/>
        <end position="162"/>
    </location>
</feature>
<evidence type="ECO:0000256" key="1">
    <source>
        <dbReference type="SAM" id="MobiDB-lite"/>
    </source>
</evidence>
<dbReference type="Proteomes" id="UP001258017">
    <property type="component" value="Unassembled WGS sequence"/>
</dbReference>
<dbReference type="PANTHER" id="PTHR15608">
    <property type="entry name" value="SPLICING FACTOR U2AF-ASSOCIATED PROTEIN 2"/>
    <property type="match status" value="1"/>
</dbReference>
<comment type="caution">
    <text evidence="2">The sequence shown here is derived from an EMBL/GenBank/DDBJ whole genome shotgun (WGS) entry which is preliminary data.</text>
</comment>
<dbReference type="InterPro" id="IPR034393">
    <property type="entry name" value="TatSF1-like"/>
</dbReference>
<dbReference type="GO" id="GO:0003723">
    <property type="term" value="F:RNA binding"/>
    <property type="evidence" value="ECO:0007669"/>
    <property type="project" value="TreeGrafter"/>
</dbReference>
<dbReference type="Gene3D" id="3.30.70.330">
    <property type="match status" value="1"/>
</dbReference>
<dbReference type="EMBL" id="JAIFRP010000042">
    <property type="protein sequence ID" value="KAK2581259.1"/>
    <property type="molecule type" value="Genomic_DNA"/>
</dbReference>
<evidence type="ECO:0000313" key="3">
    <source>
        <dbReference type="Proteomes" id="UP001258017"/>
    </source>
</evidence>
<dbReference type="InterPro" id="IPR035979">
    <property type="entry name" value="RBD_domain_sf"/>
</dbReference>
<accession>A0AAD9RK75</accession>
<gene>
    <name evidence="2" type="ORF">KPH14_008049</name>
</gene>
<dbReference type="PANTHER" id="PTHR15608:SF0">
    <property type="entry name" value="HIV TAT-SPECIFIC FACTOR 1"/>
    <property type="match status" value="1"/>
</dbReference>
<dbReference type="SUPFAM" id="SSF54928">
    <property type="entry name" value="RNA-binding domain, RBD"/>
    <property type="match status" value="1"/>
</dbReference>
<dbReference type="GO" id="GO:0005686">
    <property type="term" value="C:U2 snRNP"/>
    <property type="evidence" value="ECO:0007669"/>
    <property type="project" value="TreeGrafter"/>
</dbReference>
<dbReference type="AlphaFoldDB" id="A0AAD9RK75"/>
<feature type="region of interest" description="Disordered" evidence="1">
    <location>
        <begin position="42"/>
        <end position="85"/>
    </location>
</feature>
<dbReference type="GO" id="GO:0005684">
    <property type="term" value="C:U2-type spliceosomal complex"/>
    <property type="evidence" value="ECO:0007669"/>
    <property type="project" value="TreeGrafter"/>
</dbReference>
<feature type="region of interest" description="Disordered" evidence="1">
    <location>
        <begin position="1"/>
        <end position="25"/>
    </location>
</feature>
<keyword evidence="3" id="KW-1185">Reference proteome</keyword>
<reference evidence="2" key="1">
    <citation type="submission" date="2021-08" db="EMBL/GenBank/DDBJ databases">
        <authorList>
            <person name="Misof B."/>
            <person name="Oliver O."/>
            <person name="Podsiadlowski L."/>
            <person name="Donath A."/>
            <person name="Peters R."/>
            <person name="Mayer C."/>
            <person name="Rust J."/>
            <person name="Gunkel S."/>
            <person name="Lesny P."/>
            <person name="Martin S."/>
            <person name="Oeyen J.P."/>
            <person name="Petersen M."/>
            <person name="Panagiotis P."/>
            <person name="Wilbrandt J."/>
            <person name="Tanja T."/>
        </authorList>
    </citation>
    <scope>NUCLEOTIDE SEQUENCE</scope>
    <source>
        <strain evidence="2">GBR_01_08_01A</strain>
        <tissue evidence="2">Thorax + abdomen</tissue>
    </source>
</reference>
<organism evidence="2 3">
    <name type="scientific">Odynerus spinipes</name>
    <dbReference type="NCBI Taxonomy" id="1348599"/>
    <lineage>
        <taxon>Eukaryota</taxon>
        <taxon>Metazoa</taxon>
        <taxon>Ecdysozoa</taxon>
        <taxon>Arthropoda</taxon>
        <taxon>Hexapoda</taxon>
        <taxon>Insecta</taxon>
        <taxon>Pterygota</taxon>
        <taxon>Neoptera</taxon>
        <taxon>Endopterygota</taxon>
        <taxon>Hymenoptera</taxon>
        <taxon>Apocrita</taxon>
        <taxon>Aculeata</taxon>
        <taxon>Vespoidea</taxon>
        <taxon>Vespidae</taxon>
        <taxon>Eumeninae</taxon>
        <taxon>Odynerus</taxon>
    </lineage>
</organism>
<feature type="compositionally biased region" description="Basic and acidic residues" evidence="1">
    <location>
        <begin position="134"/>
        <end position="160"/>
    </location>
</feature>
<proteinExistence type="predicted"/>
<protein>
    <submittedName>
        <fullName evidence="2">Uncharacterized protein</fullName>
    </submittedName>
</protein>
<feature type="compositionally biased region" description="Basic and acidic residues" evidence="1">
    <location>
        <begin position="55"/>
        <end position="66"/>
    </location>
</feature>
<reference evidence="2" key="2">
    <citation type="journal article" date="2023" name="Commun. Biol.">
        <title>Intrasexual cuticular hydrocarbon dimorphism in a wasp sheds light on hydrocarbon biosynthesis genes in Hymenoptera.</title>
        <authorList>
            <person name="Moris V.C."/>
            <person name="Podsiadlowski L."/>
            <person name="Martin S."/>
            <person name="Oeyen J.P."/>
            <person name="Donath A."/>
            <person name="Petersen M."/>
            <person name="Wilbrandt J."/>
            <person name="Misof B."/>
            <person name="Liedtke D."/>
            <person name="Thamm M."/>
            <person name="Scheiner R."/>
            <person name="Schmitt T."/>
            <person name="Niehuis O."/>
        </authorList>
    </citation>
    <scope>NUCLEOTIDE SEQUENCE</scope>
    <source>
        <strain evidence="2">GBR_01_08_01A</strain>
    </source>
</reference>
<evidence type="ECO:0000313" key="2">
    <source>
        <dbReference type="EMBL" id="KAK2581259.1"/>
    </source>
</evidence>
<dbReference type="InterPro" id="IPR012677">
    <property type="entry name" value="Nucleotide-bd_a/b_plait_sf"/>
</dbReference>
<name>A0AAD9RK75_9HYME</name>